<dbReference type="NCBIfam" id="NF009131">
    <property type="entry name" value="PRK12484.1"/>
    <property type="match status" value="1"/>
</dbReference>
<dbReference type="EMBL" id="JAAGWK010000028">
    <property type="protein sequence ID" value="NEL56021.1"/>
    <property type="molecule type" value="Genomic_DNA"/>
</dbReference>
<protein>
    <recommendedName>
        <fullName evidence="3 9">Nicotinate phosphoribosyltransferase</fullName>
        <ecNumber evidence="3 9">6.3.4.21</ecNumber>
    </recommendedName>
</protein>
<dbReference type="AlphaFoldDB" id="A0A7K3WHP8"/>
<dbReference type="GO" id="GO:0016757">
    <property type="term" value="F:glycosyltransferase activity"/>
    <property type="evidence" value="ECO:0007669"/>
    <property type="project" value="UniProtKB-KW"/>
</dbReference>
<evidence type="ECO:0000256" key="4">
    <source>
        <dbReference type="ARBA" id="ARBA00022553"/>
    </source>
</evidence>
<dbReference type="PANTHER" id="PTHR11098">
    <property type="entry name" value="NICOTINATE PHOSPHORIBOSYLTRANSFERASE"/>
    <property type="match status" value="1"/>
</dbReference>
<evidence type="ECO:0000313" key="11">
    <source>
        <dbReference type="EMBL" id="NEL56021.1"/>
    </source>
</evidence>
<dbReference type="InterPro" id="IPR007229">
    <property type="entry name" value="Nic_PRibTrfase-Fam"/>
</dbReference>
<keyword evidence="4" id="KW-0597">Phosphoprotein</keyword>
<dbReference type="Gene3D" id="3.20.20.70">
    <property type="entry name" value="Aldolase class I"/>
    <property type="match status" value="1"/>
</dbReference>
<keyword evidence="5 9" id="KW-0436">Ligase</keyword>
<name>A0A7K3WHP8_9ACTN</name>
<evidence type="ECO:0000256" key="3">
    <source>
        <dbReference type="ARBA" id="ARBA00013236"/>
    </source>
</evidence>
<dbReference type="GO" id="GO:0004516">
    <property type="term" value="F:nicotinate phosphoribosyltransferase activity"/>
    <property type="evidence" value="ECO:0007669"/>
    <property type="project" value="UniProtKB-UniRule"/>
</dbReference>
<keyword evidence="6 9" id="KW-0662">Pyridine nucleotide biosynthesis</keyword>
<evidence type="ECO:0000256" key="9">
    <source>
        <dbReference type="RuleBase" id="RU365100"/>
    </source>
</evidence>
<keyword evidence="11" id="KW-0328">Glycosyltransferase</keyword>
<dbReference type="Proteomes" id="UP000470470">
    <property type="component" value="Unassembled WGS sequence"/>
</dbReference>
<dbReference type="EC" id="6.3.4.21" evidence="3 9"/>
<dbReference type="PIRSF" id="PIRSF000484">
    <property type="entry name" value="NAPRT"/>
    <property type="match status" value="1"/>
</dbReference>
<dbReference type="InterPro" id="IPR040727">
    <property type="entry name" value="NAPRTase_N"/>
</dbReference>
<dbReference type="InterPro" id="IPR036068">
    <property type="entry name" value="Nicotinate_pribotase-like_C"/>
</dbReference>
<comment type="similarity">
    <text evidence="2 9">Belongs to the NAPRTase family.</text>
</comment>
<dbReference type="GO" id="GO:0034355">
    <property type="term" value="P:NAD+ biosynthetic process via the salvage pathway"/>
    <property type="evidence" value="ECO:0007669"/>
    <property type="project" value="TreeGrafter"/>
</dbReference>
<evidence type="ECO:0000256" key="1">
    <source>
        <dbReference type="ARBA" id="ARBA00004952"/>
    </source>
</evidence>
<feature type="domain" description="Nicotinate phosphoribosyltransferase N-terminal" evidence="10">
    <location>
        <begin position="13"/>
        <end position="135"/>
    </location>
</feature>
<evidence type="ECO:0000313" key="12">
    <source>
        <dbReference type="Proteomes" id="UP000470470"/>
    </source>
</evidence>
<dbReference type="SUPFAM" id="SSF54675">
    <property type="entry name" value="Nicotinate/Quinolinate PRTase N-terminal domain-like"/>
    <property type="match status" value="1"/>
</dbReference>
<proteinExistence type="inferred from homology"/>
<keyword evidence="7 9" id="KW-0808">Transferase</keyword>
<reference evidence="11 12" key="1">
    <citation type="submission" date="2020-02" db="EMBL/GenBank/DDBJ databases">
        <title>The whole genome sequence of CPCC 205119.</title>
        <authorList>
            <person name="Jiang Z."/>
        </authorList>
    </citation>
    <scope>NUCLEOTIDE SEQUENCE [LARGE SCALE GENOMIC DNA]</scope>
    <source>
        <strain evidence="11 12">CPCC 205119</strain>
    </source>
</reference>
<comment type="function">
    <text evidence="9">Catalyzes the first step in the biosynthesis of NAD from nicotinic acid, the ATP-dependent synthesis of beta-nicotinate D-ribonucleotide from nicotinate and 5-phospho-D-ribose 1-phosphate.</text>
</comment>
<dbReference type="Pfam" id="PF17767">
    <property type="entry name" value="NAPRTase_N"/>
    <property type="match status" value="1"/>
</dbReference>
<dbReference type="SUPFAM" id="SSF51690">
    <property type="entry name" value="Nicotinate/Quinolinate PRTase C-terminal domain-like"/>
    <property type="match status" value="1"/>
</dbReference>
<accession>A0A7K3WHP8</accession>
<dbReference type="Gene3D" id="3.20.140.10">
    <property type="entry name" value="nicotinate phosphoribosyltransferase"/>
    <property type="match status" value="2"/>
</dbReference>
<evidence type="ECO:0000259" key="10">
    <source>
        <dbReference type="Pfam" id="PF17767"/>
    </source>
</evidence>
<evidence type="ECO:0000256" key="7">
    <source>
        <dbReference type="ARBA" id="ARBA00022679"/>
    </source>
</evidence>
<dbReference type="InterPro" id="IPR006405">
    <property type="entry name" value="Nic_PRibTrfase_pncB"/>
</dbReference>
<dbReference type="PANTHER" id="PTHR11098:SF8">
    <property type="entry name" value="NICOTINATE PHOSPHORIBOSYLTRANSFERASE PNCB1"/>
    <property type="match status" value="1"/>
</dbReference>
<evidence type="ECO:0000256" key="8">
    <source>
        <dbReference type="ARBA" id="ARBA00048668"/>
    </source>
</evidence>
<dbReference type="NCBIfam" id="TIGR01513">
    <property type="entry name" value="NAPRTase_put"/>
    <property type="match status" value="1"/>
</dbReference>
<comment type="caution">
    <text evidence="11">The sequence shown here is derived from an EMBL/GenBank/DDBJ whole genome shotgun (WGS) entry which is preliminary data.</text>
</comment>
<dbReference type="NCBIfam" id="NF006698">
    <property type="entry name" value="PRK09243.1-5"/>
    <property type="match status" value="1"/>
</dbReference>
<organism evidence="11 12">
    <name type="scientific">Goekera deserti</name>
    <dbReference type="NCBI Taxonomy" id="2497753"/>
    <lineage>
        <taxon>Bacteria</taxon>
        <taxon>Bacillati</taxon>
        <taxon>Actinomycetota</taxon>
        <taxon>Actinomycetes</taxon>
        <taxon>Geodermatophilales</taxon>
        <taxon>Geodermatophilaceae</taxon>
        <taxon>Goekera</taxon>
    </lineage>
</organism>
<gene>
    <name evidence="11" type="ORF">G1H19_18770</name>
</gene>
<comment type="pathway">
    <text evidence="1 9">Cofactor biosynthesis; NAD(+) biosynthesis; nicotinate D-ribonucleotide from nicotinate: step 1/1.</text>
</comment>
<dbReference type="UniPathway" id="UPA00253">
    <property type="reaction ID" value="UER00457"/>
</dbReference>
<sequence>MSRPRTAGPAMRIDRYELTMLSSFVEDGSVGNRAVFEAFARRLPSGRRYGVLGGLGRLLPLIEDFRFDAEETAWLLEVGAITPATADYLRDFRFTGRISAYREGETWFPGSPVLTVEGTLGEGVVLETLVLSVLNHDSAIASAASRMTTAAAGRPLIEMGSRRTHEDAAISVARAAYVAGFDSTSNLAAGYLYGIPTVGTAAHAFTLAHHDEKEAFSSQVAAHGPGTTLLVDTYDIARGIRTAVEVAGPELGAIRIDSGDLDVEARRARVLLDELGATRTRITVTSDLDEYVLAALAQAPIDGYGVGTRVATGSGHPTAGMVYKLVAIADSPDGPLRPVAKKAAGKVSAGGRKTAYRVHDEHGTAVTEGFVLGDAGELPGRPLQLVVAEAGRTLHNPTLRQVREHHAAAVAALPAEARLLTDGGPALTATEARDGELT</sequence>
<keyword evidence="12" id="KW-1185">Reference proteome</keyword>
<dbReference type="RefSeq" id="WP_152729218.1">
    <property type="nucleotide sequence ID" value="NZ_JAABOZ010000003.1"/>
</dbReference>
<evidence type="ECO:0000256" key="2">
    <source>
        <dbReference type="ARBA" id="ARBA00010897"/>
    </source>
</evidence>
<comment type="catalytic activity">
    <reaction evidence="8 9">
        <text>5-phospho-alpha-D-ribose 1-diphosphate + nicotinate + ATP + H2O = nicotinate beta-D-ribonucleotide + ADP + phosphate + diphosphate</text>
        <dbReference type="Rhea" id="RHEA:36163"/>
        <dbReference type="ChEBI" id="CHEBI:15377"/>
        <dbReference type="ChEBI" id="CHEBI:30616"/>
        <dbReference type="ChEBI" id="CHEBI:32544"/>
        <dbReference type="ChEBI" id="CHEBI:33019"/>
        <dbReference type="ChEBI" id="CHEBI:43474"/>
        <dbReference type="ChEBI" id="CHEBI:57502"/>
        <dbReference type="ChEBI" id="CHEBI:58017"/>
        <dbReference type="ChEBI" id="CHEBI:456216"/>
        <dbReference type="EC" id="6.3.4.21"/>
    </reaction>
</comment>
<evidence type="ECO:0000256" key="6">
    <source>
        <dbReference type="ARBA" id="ARBA00022642"/>
    </source>
</evidence>
<evidence type="ECO:0000256" key="5">
    <source>
        <dbReference type="ARBA" id="ARBA00022598"/>
    </source>
</evidence>
<comment type="PTM">
    <text evidence="9">Transiently phosphorylated on a His residue during the reaction cycle. Phosphorylation strongly increases the affinity for substrates and increases the rate of nicotinate D-ribonucleotide production. Dephosphorylation regenerates the low-affinity form of the enzyme, leading to product release.</text>
</comment>
<dbReference type="InterPro" id="IPR013785">
    <property type="entry name" value="Aldolase_TIM"/>
</dbReference>
<dbReference type="GO" id="GO:0005829">
    <property type="term" value="C:cytosol"/>
    <property type="evidence" value="ECO:0007669"/>
    <property type="project" value="TreeGrafter"/>
</dbReference>